<sequence>MSDPVTPPDSTLGRFTVTVRREHVLVQDHADLSTHDFASLLGAFGYLEQVVRDRRQARQDGELL</sequence>
<name>A0ABT9MI71_9DEIO</name>
<dbReference type="Proteomes" id="UP001232163">
    <property type="component" value="Unassembled WGS sequence"/>
</dbReference>
<proteinExistence type="predicted"/>
<evidence type="ECO:0000313" key="1">
    <source>
        <dbReference type="EMBL" id="MDP9766285.1"/>
    </source>
</evidence>
<gene>
    <name evidence="1" type="ORF">QO006_003750</name>
</gene>
<keyword evidence="2" id="KW-1185">Reference proteome</keyword>
<organism evidence="1 2">
    <name type="scientific">Deinococcus enclensis</name>
    <dbReference type="NCBI Taxonomy" id="1049582"/>
    <lineage>
        <taxon>Bacteria</taxon>
        <taxon>Thermotogati</taxon>
        <taxon>Deinococcota</taxon>
        <taxon>Deinococci</taxon>
        <taxon>Deinococcales</taxon>
        <taxon>Deinococcaceae</taxon>
        <taxon>Deinococcus</taxon>
    </lineage>
</organism>
<dbReference type="EMBL" id="JAURUR010000023">
    <property type="protein sequence ID" value="MDP9766285.1"/>
    <property type="molecule type" value="Genomic_DNA"/>
</dbReference>
<comment type="caution">
    <text evidence="1">The sequence shown here is derived from an EMBL/GenBank/DDBJ whole genome shotgun (WGS) entry which is preliminary data.</text>
</comment>
<accession>A0ABT9MI71</accession>
<reference evidence="1 2" key="1">
    <citation type="submission" date="2023-07" db="EMBL/GenBank/DDBJ databases">
        <title>Genomic Encyclopedia of Type Strains, Phase IV (KMG-IV): sequencing the most valuable type-strain genomes for metagenomic binning, comparative biology and taxonomic classification.</title>
        <authorList>
            <person name="Goeker M."/>
        </authorList>
    </citation>
    <scope>NUCLEOTIDE SEQUENCE [LARGE SCALE GENOMIC DNA]</scope>
    <source>
        <strain evidence="1 2">NIO-1023</strain>
    </source>
</reference>
<evidence type="ECO:0000313" key="2">
    <source>
        <dbReference type="Proteomes" id="UP001232163"/>
    </source>
</evidence>
<protein>
    <submittedName>
        <fullName evidence="1">Uncharacterized protein</fullName>
    </submittedName>
</protein>
<dbReference type="RefSeq" id="WP_022802714.1">
    <property type="nucleotide sequence ID" value="NZ_JAURUR010000023.1"/>
</dbReference>